<dbReference type="RefSeq" id="WP_164286641.1">
    <property type="nucleotide sequence ID" value="NZ_BMUJ01000027.1"/>
</dbReference>
<evidence type="ECO:0000313" key="2">
    <source>
        <dbReference type="Proteomes" id="UP001596321"/>
    </source>
</evidence>
<protein>
    <submittedName>
        <fullName evidence="1">Uncharacterized protein</fullName>
    </submittedName>
</protein>
<evidence type="ECO:0000313" key="1">
    <source>
        <dbReference type="EMBL" id="MFC6500193.1"/>
    </source>
</evidence>
<comment type="caution">
    <text evidence="1">The sequence shown here is derived from an EMBL/GenBank/DDBJ whole genome shotgun (WGS) entry which is preliminary data.</text>
</comment>
<gene>
    <name evidence="1" type="ORF">ACFQFF_00620</name>
</gene>
<organism evidence="1 2">
    <name type="scientific">Streptomyces plicatus</name>
    <dbReference type="NCBI Taxonomy" id="1922"/>
    <lineage>
        <taxon>Bacteria</taxon>
        <taxon>Bacillati</taxon>
        <taxon>Actinomycetota</taxon>
        <taxon>Actinomycetes</taxon>
        <taxon>Kitasatosporales</taxon>
        <taxon>Streptomycetaceae</taxon>
        <taxon>Streptomyces</taxon>
        <taxon>Streptomyces rochei group</taxon>
    </lineage>
</organism>
<sequence>MAITWNITAMPANLNTNSMGAVLKRTITSGLLQGDGVVPNHSGPGADVFHARSAWARSQASGAQ</sequence>
<name>A0ABW1XP94_STRPL</name>
<reference evidence="2" key="1">
    <citation type="journal article" date="2019" name="Int. J. Syst. Evol. Microbiol.">
        <title>The Global Catalogue of Microorganisms (GCM) 10K type strain sequencing project: providing services to taxonomists for standard genome sequencing and annotation.</title>
        <authorList>
            <consortium name="The Broad Institute Genomics Platform"/>
            <consortium name="The Broad Institute Genome Sequencing Center for Infectious Disease"/>
            <person name="Wu L."/>
            <person name="Ma J."/>
        </authorList>
    </citation>
    <scope>NUCLEOTIDE SEQUENCE [LARGE SCALE GENOMIC DNA]</scope>
    <source>
        <strain evidence="2">JCM 4504</strain>
    </source>
</reference>
<proteinExistence type="predicted"/>
<keyword evidence="2" id="KW-1185">Reference proteome</keyword>
<accession>A0ABW1XP94</accession>
<dbReference type="Proteomes" id="UP001596321">
    <property type="component" value="Unassembled WGS sequence"/>
</dbReference>
<dbReference type="EMBL" id="JBHSUW010000001">
    <property type="protein sequence ID" value="MFC6500193.1"/>
    <property type="molecule type" value="Genomic_DNA"/>
</dbReference>